<protein>
    <recommendedName>
        <fullName evidence="4">FidL-like membrane protein</fullName>
    </recommendedName>
</protein>
<dbReference type="RefSeq" id="WP_036950393.1">
    <property type="nucleotide sequence ID" value="NZ_CABKTH010000025.1"/>
</dbReference>
<evidence type="ECO:0008006" key="4">
    <source>
        <dbReference type="Google" id="ProtNLM"/>
    </source>
</evidence>
<dbReference type="AlphaFoldDB" id="A0A4R3NEW0"/>
<reference evidence="2 3" key="1">
    <citation type="submission" date="2019-03" db="EMBL/GenBank/DDBJ databases">
        <title>Genomic analyses of the natural microbiome of Caenorhabditis elegans.</title>
        <authorList>
            <person name="Samuel B."/>
        </authorList>
    </citation>
    <scope>NUCLEOTIDE SEQUENCE [LARGE SCALE GENOMIC DNA]</scope>
    <source>
        <strain evidence="2 3">JUb102</strain>
    </source>
</reference>
<evidence type="ECO:0000313" key="3">
    <source>
        <dbReference type="Proteomes" id="UP000295055"/>
    </source>
</evidence>
<evidence type="ECO:0000313" key="2">
    <source>
        <dbReference type="EMBL" id="TCT30875.1"/>
    </source>
</evidence>
<accession>A0A4R3NEW0</accession>
<comment type="caution">
    <text evidence="2">The sequence shown here is derived from an EMBL/GenBank/DDBJ whole genome shotgun (WGS) entry which is preliminary data.</text>
</comment>
<keyword evidence="1" id="KW-0732">Signal</keyword>
<name>A0A4R3NEW0_9GAMM</name>
<feature type="chain" id="PRO_5020858898" description="FidL-like membrane protein" evidence="1">
    <location>
        <begin position="24"/>
        <end position="153"/>
    </location>
</feature>
<sequence length="153" mass="17354">MKKSILKAVVYTSAIILSSIAVYQVNESDDIICRSSFRTISIENNVKLSLSISYTLGDHEGWVNLKGKFSQNGIESEVARKVYIDIIKIGDSLKIKSKKNILLNSDNTDSSELEKYLSQSYLDPNLDMDIFLYPQKSGGYVFFTNDMYAFYCK</sequence>
<dbReference type="EMBL" id="SMAS01000008">
    <property type="protein sequence ID" value="TCT30875.1"/>
    <property type="molecule type" value="Genomic_DNA"/>
</dbReference>
<evidence type="ECO:0000256" key="1">
    <source>
        <dbReference type="SAM" id="SignalP"/>
    </source>
</evidence>
<proteinExistence type="predicted"/>
<feature type="signal peptide" evidence="1">
    <location>
        <begin position="1"/>
        <end position="23"/>
    </location>
</feature>
<dbReference type="Proteomes" id="UP000295055">
    <property type="component" value="Unassembled WGS sequence"/>
</dbReference>
<gene>
    <name evidence="2" type="ORF">EC835_10824</name>
</gene>
<organism evidence="2 3">
    <name type="scientific">Providencia alcalifaciens</name>
    <dbReference type="NCBI Taxonomy" id="126385"/>
    <lineage>
        <taxon>Bacteria</taxon>
        <taxon>Pseudomonadati</taxon>
        <taxon>Pseudomonadota</taxon>
        <taxon>Gammaproteobacteria</taxon>
        <taxon>Enterobacterales</taxon>
        <taxon>Morganellaceae</taxon>
        <taxon>Providencia</taxon>
    </lineage>
</organism>